<name>A0ABT2ZM96_9RHOB</name>
<gene>
    <name evidence="2" type="ORF">OEZ71_08120</name>
</gene>
<keyword evidence="2" id="KW-0808">Transferase</keyword>
<feature type="domain" description="HPr kinase/phosphorylase C-terminal" evidence="1">
    <location>
        <begin position="3"/>
        <end position="78"/>
    </location>
</feature>
<dbReference type="InterPro" id="IPR027417">
    <property type="entry name" value="P-loop_NTPase"/>
</dbReference>
<dbReference type="Gene3D" id="3.40.50.300">
    <property type="entry name" value="P-loop containing nucleotide triphosphate hydrolases"/>
    <property type="match status" value="1"/>
</dbReference>
<evidence type="ECO:0000259" key="1">
    <source>
        <dbReference type="Pfam" id="PF07475"/>
    </source>
</evidence>
<evidence type="ECO:0000313" key="2">
    <source>
        <dbReference type="EMBL" id="MCV2872261.1"/>
    </source>
</evidence>
<keyword evidence="2" id="KW-0418">Kinase</keyword>
<sequence>MILHASCVALAGRGVLIFGPSGSGKSGLALQLMALGCDLVADDRTAVATRDGVAVATAPEAIRGKIEARGVGLLRAETLAVARLALAVDLAHLESERLPPLRTHSVLGVELPLLHRIESPHFPAAILQYLKAGRAA</sequence>
<evidence type="ECO:0000313" key="3">
    <source>
        <dbReference type="Proteomes" id="UP001652564"/>
    </source>
</evidence>
<keyword evidence="3" id="KW-1185">Reference proteome</keyword>
<dbReference type="GO" id="GO:0016301">
    <property type="term" value="F:kinase activity"/>
    <property type="evidence" value="ECO:0007669"/>
    <property type="project" value="UniProtKB-KW"/>
</dbReference>
<dbReference type="Pfam" id="PF07475">
    <property type="entry name" value="Hpr_kinase_C"/>
    <property type="match status" value="1"/>
</dbReference>
<organism evidence="2 3">
    <name type="scientific">Albidovulum litorale</name>
    <dbReference type="NCBI Taxonomy" id="2984134"/>
    <lineage>
        <taxon>Bacteria</taxon>
        <taxon>Pseudomonadati</taxon>
        <taxon>Pseudomonadota</taxon>
        <taxon>Alphaproteobacteria</taxon>
        <taxon>Rhodobacterales</taxon>
        <taxon>Paracoccaceae</taxon>
        <taxon>Albidovulum</taxon>
    </lineage>
</organism>
<proteinExistence type="predicted"/>
<dbReference type="SUPFAM" id="SSF53795">
    <property type="entry name" value="PEP carboxykinase-like"/>
    <property type="match status" value="1"/>
</dbReference>
<reference evidence="2 3" key="1">
    <citation type="submission" date="2022-10" db="EMBL/GenBank/DDBJ databases">
        <title>Defluviimonas sp. nov., isolated from ocean surface sediments.</title>
        <authorList>
            <person name="He W."/>
            <person name="Wang L."/>
            <person name="Zhang D.-F."/>
        </authorList>
    </citation>
    <scope>NUCLEOTIDE SEQUENCE [LARGE SCALE GENOMIC DNA]</scope>
    <source>
        <strain evidence="2 3">WL0050</strain>
    </source>
</reference>
<dbReference type="RefSeq" id="WP_263739450.1">
    <property type="nucleotide sequence ID" value="NZ_JAOWKZ010000002.1"/>
</dbReference>
<dbReference type="EMBL" id="JAOWKZ010000002">
    <property type="protein sequence ID" value="MCV2872261.1"/>
    <property type="molecule type" value="Genomic_DNA"/>
</dbReference>
<comment type="caution">
    <text evidence="2">The sequence shown here is derived from an EMBL/GenBank/DDBJ whole genome shotgun (WGS) entry which is preliminary data.</text>
</comment>
<dbReference type="CDD" id="cd01918">
    <property type="entry name" value="HprK_C"/>
    <property type="match status" value="1"/>
</dbReference>
<protein>
    <submittedName>
        <fullName evidence="2">HPr kinase/phosphatase C-terminal domain-containing protein</fullName>
    </submittedName>
</protein>
<accession>A0ABT2ZM96</accession>
<dbReference type="Proteomes" id="UP001652564">
    <property type="component" value="Unassembled WGS sequence"/>
</dbReference>
<dbReference type="InterPro" id="IPR011104">
    <property type="entry name" value="Hpr_kin/Pase_C"/>
</dbReference>